<dbReference type="PROSITE" id="PS51186">
    <property type="entry name" value="GNAT"/>
    <property type="match status" value="1"/>
</dbReference>
<proteinExistence type="predicted"/>
<dbReference type="FunCoup" id="D1YXL8">
    <property type="interactions" value="2"/>
</dbReference>
<dbReference type="eggNOG" id="arCOG00830">
    <property type="taxonomic scope" value="Archaea"/>
</dbReference>
<evidence type="ECO:0000313" key="4">
    <source>
        <dbReference type="EMBL" id="BAI61190.1"/>
    </source>
</evidence>
<dbReference type="InterPro" id="IPR016181">
    <property type="entry name" value="Acyl_CoA_acyltransferase"/>
</dbReference>
<dbReference type="InterPro" id="IPR000182">
    <property type="entry name" value="GNAT_dom"/>
</dbReference>
<organism evidence="4 5">
    <name type="scientific">Methanocella paludicola (strain DSM 17711 / JCM 13418 / NBRC 101707 / SANAE)</name>
    <dbReference type="NCBI Taxonomy" id="304371"/>
    <lineage>
        <taxon>Archaea</taxon>
        <taxon>Methanobacteriati</taxon>
        <taxon>Methanobacteriota</taxon>
        <taxon>Stenosarchaea group</taxon>
        <taxon>Methanomicrobia</taxon>
        <taxon>Methanocellales</taxon>
        <taxon>Methanocellaceae</taxon>
        <taxon>Methanocella</taxon>
    </lineage>
</organism>
<dbReference type="GO" id="GO:0016747">
    <property type="term" value="F:acyltransferase activity, transferring groups other than amino-acyl groups"/>
    <property type="evidence" value="ECO:0007669"/>
    <property type="project" value="InterPro"/>
</dbReference>
<dbReference type="SUPFAM" id="SSF55729">
    <property type="entry name" value="Acyl-CoA N-acyltransferases (Nat)"/>
    <property type="match status" value="1"/>
</dbReference>
<dbReference type="AlphaFoldDB" id="D1YXL8"/>
<keyword evidence="5" id="KW-1185">Reference proteome</keyword>
<dbReference type="CDD" id="cd04301">
    <property type="entry name" value="NAT_SF"/>
    <property type="match status" value="1"/>
</dbReference>
<protein>
    <submittedName>
        <fullName evidence="4">GCN5-related N-acetyltransferase family protein</fullName>
    </submittedName>
</protein>
<evidence type="ECO:0000256" key="1">
    <source>
        <dbReference type="ARBA" id="ARBA00022679"/>
    </source>
</evidence>
<reference evidence="4 5" key="1">
    <citation type="journal article" date="2007" name="Appl. Environ. Microbiol.">
        <title>Isolation of key methanogens for global methane emission from rice paddy fields: a novel isolate affiliated with the clone cluster rice cluster I.</title>
        <authorList>
            <person name="Sakai S."/>
            <person name="Imachi H."/>
            <person name="Sekiguchi Y."/>
            <person name="Ohashi A."/>
            <person name="Harada H."/>
            <person name="Kamagata Y."/>
        </authorList>
    </citation>
    <scope>NUCLEOTIDE SEQUENCE [LARGE SCALE GENOMIC DNA]</scope>
    <source>
        <strain evidence="5">DSM 17711 / JCM 13418 / NBRC 101707 / SANAE</strain>
    </source>
</reference>
<dbReference type="STRING" id="304371.MCP_1118"/>
<dbReference type="Proteomes" id="UP000001882">
    <property type="component" value="Chromosome"/>
</dbReference>
<reference evidence="4 5" key="2">
    <citation type="journal article" date="2008" name="Int. J. Syst. Evol. Microbiol.">
        <title>Methanocella paludicola gen. nov., sp. nov., a methane-producing archaeon, the first isolate of the lineage 'Rice Cluster I', and proposal of the new archaeal order Methanocellales ord. nov.</title>
        <authorList>
            <person name="Sakai S."/>
            <person name="Imachi H."/>
            <person name="Hanada S."/>
            <person name="Ohashi A."/>
            <person name="Harada H."/>
            <person name="Kamagata Y."/>
        </authorList>
    </citation>
    <scope>NUCLEOTIDE SEQUENCE [LARGE SCALE GENOMIC DNA]</scope>
    <source>
        <strain evidence="5">DSM 17711 / JCM 13418 / NBRC 101707 / SANAE</strain>
    </source>
</reference>
<gene>
    <name evidence="4" type="ordered locus">MCP_1118</name>
</gene>
<name>D1YXL8_METPS</name>
<dbReference type="EMBL" id="AP011532">
    <property type="protein sequence ID" value="BAI61190.1"/>
    <property type="molecule type" value="Genomic_DNA"/>
</dbReference>
<sequence>MRIREATESDLPAIVDIYNGSINDGKSSTNMQPTTVRRSTGWFRQHKATGKPILVAEDAGRIVGWLSVRPFYGREAYDRTGKVKIYVEPQSRGKGIGKELLDKAMSCGKSSGLNTLVCYMLADNDLARRLFEDSGFERWGQLPGVARMGGTDKDLLVMGRRL</sequence>
<keyword evidence="1" id="KW-0808">Transferase</keyword>
<dbReference type="RefSeq" id="WP_012899869.1">
    <property type="nucleotide sequence ID" value="NC_013665.1"/>
</dbReference>
<dbReference type="GeneID" id="8681127"/>
<dbReference type="PANTHER" id="PTHR43072">
    <property type="entry name" value="N-ACETYLTRANSFERASE"/>
    <property type="match status" value="1"/>
</dbReference>
<evidence type="ECO:0000256" key="2">
    <source>
        <dbReference type="ARBA" id="ARBA00023315"/>
    </source>
</evidence>
<evidence type="ECO:0000313" key="5">
    <source>
        <dbReference type="Proteomes" id="UP000001882"/>
    </source>
</evidence>
<dbReference type="KEGG" id="mpd:MCP_1118"/>
<dbReference type="InParanoid" id="D1YXL8"/>
<dbReference type="Gene3D" id="3.40.630.30">
    <property type="match status" value="1"/>
</dbReference>
<dbReference type="Pfam" id="PF00583">
    <property type="entry name" value="Acetyltransf_1"/>
    <property type="match status" value="1"/>
</dbReference>
<accession>D1YXL8</accession>
<evidence type="ECO:0000259" key="3">
    <source>
        <dbReference type="PROSITE" id="PS51186"/>
    </source>
</evidence>
<reference evidence="5" key="3">
    <citation type="journal article" date="2011" name="PLoS ONE">
        <title>Genome sequence of a mesophilic hydrogenotrophic methanogen Methanocella paludicola, the first cultivated representative of the order Methanocellales.</title>
        <authorList>
            <person name="Sakai S."/>
            <person name="Takaki Y."/>
            <person name="Shimamura S."/>
            <person name="Sekine M."/>
            <person name="Tajima T."/>
            <person name="Kosugi H."/>
            <person name="Ichikawa N."/>
            <person name="Tasumi E."/>
            <person name="Hiraki A.T."/>
            <person name="Shimizu A."/>
            <person name="Kato Y."/>
            <person name="Nishiko R."/>
            <person name="Mori K."/>
            <person name="Fujita N."/>
            <person name="Imachi H."/>
            <person name="Takai K."/>
        </authorList>
    </citation>
    <scope>NUCLEOTIDE SEQUENCE [LARGE SCALE GENOMIC DNA]</scope>
    <source>
        <strain evidence="5">DSM 17711 / JCM 13418 / NBRC 101707 / SANAE</strain>
    </source>
</reference>
<feature type="domain" description="N-acetyltransferase" evidence="3">
    <location>
        <begin position="1"/>
        <end position="162"/>
    </location>
</feature>
<keyword evidence="2" id="KW-0012">Acyltransferase</keyword>
<dbReference type="PANTHER" id="PTHR43072:SF23">
    <property type="entry name" value="UPF0039 PROTEIN C11D3.02C"/>
    <property type="match status" value="1"/>
</dbReference>
<dbReference type="OrthoDB" id="129730at2157"/>